<comment type="catalytic activity">
    <reaction evidence="1">
        <text>6-hydroxymethyl-7,8-dihydropterin + ATP = (7,8-dihydropterin-6-yl)methyl diphosphate + AMP + H(+)</text>
        <dbReference type="Rhea" id="RHEA:11412"/>
        <dbReference type="ChEBI" id="CHEBI:15378"/>
        <dbReference type="ChEBI" id="CHEBI:30616"/>
        <dbReference type="ChEBI" id="CHEBI:44841"/>
        <dbReference type="ChEBI" id="CHEBI:72950"/>
        <dbReference type="ChEBI" id="CHEBI:456215"/>
        <dbReference type="EC" id="2.7.6.3"/>
    </reaction>
</comment>
<evidence type="ECO:0000256" key="4">
    <source>
        <dbReference type="ARBA" id="ARBA00022679"/>
    </source>
</evidence>
<dbReference type="SUPFAM" id="SSF55083">
    <property type="entry name" value="6-hydroxymethyl-7,8-dihydropterin pyrophosphokinase, HPPK"/>
    <property type="match status" value="1"/>
</dbReference>
<evidence type="ECO:0000256" key="5">
    <source>
        <dbReference type="ARBA" id="ARBA00022741"/>
    </source>
</evidence>
<dbReference type="EMBL" id="JACJLA010000009">
    <property type="protein sequence ID" value="MBM6912891.1"/>
    <property type="molecule type" value="Genomic_DNA"/>
</dbReference>
<evidence type="ECO:0000256" key="3">
    <source>
        <dbReference type="ARBA" id="ARBA00013253"/>
    </source>
</evidence>
<proteinExistence type="predicted"/>
<keyword evidence="6" id="KW-0418">Kinase</keyword>
<organism evidence="10 11">
    <name type="scientific">Veillonella magna</name>
    <dbReference type="NCBI Taxonomy" id="464322"/>
    <lineage>
        <taxon>Bacteria</taxon>
        <taxon>Bacillati</taxon>
        <taxon>Bacillota</taxon>
        <taxon>Negativicutes</taxon>
        <taxon>Veillonellales</taxon>
        <taxon>Veillonellaceae</taxon>
        <taxon>Veillonella</taxon>
    </lineage>
</organism>
<dbReference type="Pfam" id="PF01288">
    <property type="entry name" value="HPPK"/>
    <property type="match status" value="1"/>
</dbReference>
<reference evidence="10 11" key="1">
    <citation type="journal article" date="2021" name="Sci. Rep.">
        <title>The distribution of antibiotic resistance genes in chicken gut microbiota commensals.</title>
        <authorList>
            <person name="Juricova H."/>
            <person name="Matiasovicova J."/>
            <person name="Kubasova T."/>
            <person name="Cejkova D."/>
            <person name="Rychlik I."/>
        </authorList>
    </citation>
    <scope>NUCLEOTIDE SEQUENCE [LARGE SCALE GENOMIC DNA]</scope>
    <source>
        <strain evidence="10 11">An537</strain>
    </source>
</reference>
<evidence type="ECO:0000256" key="8">
    <source>
        <dbReference type="ARBA" id="ARBA00022909"/>
    </source>
</evidence>
<dbReference type="Gene3D" id="3.30.70.560">
    <property type="entry name" value="7,8-Dihydro-6-hydroxymethylpterin-pyrophosphokinase HPPK"/>
    <property type="match status" value="1"/>
</dbReference>
<keyword evidence="11" id="KW-1185">Reference proteome</keyword>
<comment type="caution">
    <text evidence="10">The sequence shown here is derived from an EMBL/GenBank/DDBJ whole genome shotgun (WGS) entry which is preliminary data.</text>
</comment>
<evidence type="ECO:0000256" key="6">
    <source>
        <dbReference type="ARBA" id="ARBA00022777"/>
    </source>
</evidence>
<feature type="domain" description="7,8-dihydro-6-hydroxymethylpterin-pyrophosphokinase" evidence="9">
    <location>
        <begin position="88"/>
        <end position="99"/>
    </location>
</feature>
<gene>
    <name evidence="10" type="primary">folK</name>
    <name evidence="10" type="ORF">H6A01_06085</name>
</gene>
<name>A0ABS2GFE0_9FIRM</name>
<keyword evidence="4 10" id="KW-0808">Transferase</keyword>
<dbReference type="InterPro" id="IPR000550">
    <property type="entry name" value="Hppk"/>
</dbReference>
<accession>A0ABS2GFE0</accession>
<keyword evidence="8" id="KW-0289">Folate biosynthesis</keyword>
<evidence type="ECO:0000259" key="9">
    <source>
        <dbReference type="PROSITE" id="PS00794"/>
    </source>
</evidence>
<dbReference type="PROSITE" id="PS00794">
    <property type="entry name" value="HPPK"/>
    <property type="match status" value="1"/>
</dbReference>
<dbReference type="EC" id="2.7.6.3" evidence="3"/>
<dbReference type="Proteomes" id="UP000707138">
    <property type="component" value="Unassembled WGS sequence"/>
</dbReference>
<dbReference type="RefSeq" id="WP_205087909.1">
    <property type="nucleotide sequence ID" value="NZ_JACJLA010000009.1"/>
</dbReference>
<dbReference type="PANTHER" id="PTHR43071:SF1">
    <property type="entry name" value="2-AMINO-4-HYDROXY-6-HYDROXYMETHYLDIHYDROPTERIDINE PYROPHOSPHOKINASE"/>
    <property type="match status" value="1"/>
</dbReference>
<comment type="pathway">
    <text evidence="2">Cofactor biosynthesis; tetrahydrofolate biosynthesis; 2-amino-4-hydroxy-6-hydroxymethyl-7,8-dihydropteridine diphosphate from 7,8-dihydroneopterin triphosphate: step 4/4.</text>
</comment>
<protein>
    <recommendedName>
        <fullName evidence="3">2-amino-4-hydroxy-6-hydroxymethyldihydropteridine diphosphokinase</fullName>
        <ecNumber evidence="3">2.7.6.3</ecNumber>
    </recommendedName>
</protein>
<sequence>MYTYYIGVGSNIGDRYGYLQAAVTGLVRHPDIYRVHRSSWYDTPPWGNVHQERFLNGVIKVSTSLQPEVMLDYLHTLEQEAGRTREIHWGPRTLDLDIVWAEKMEELLHVSTPLTWHTDTLQVPHPYFWDRLFVLKPLAELYPQLAYNGVNIYERIRQLKTDN</sequence>
<dbReference type="PANTHER" id="PTHR43071">
    <property type="entry name" value="2-AMINO-4-HYDROXY-6-HYDROXYMETHYLDIHYDROPTERIDINE PYROPHOSPHOKINASE"/>
    <property type="match status" value="1"/>
</dbReference>
<keyword evidence="5" id="KW-0547">Nucleotide-binding</keyword>
<dbReference type="GO" id="GO:0003848">
    <property type="term" value="F:2-amino-4-hydroxy-6-hydroxymethyldihydropteridine diphosphokinase activity"/>
    <property type="evidence" value="ECO:0007669"/>
    <property type="project" value="UniProtKB-EC"/>
</dbReference>
<dbReference type="CDD" id="cd00483">
    <property type="entry name" value="HPPK"/>
    <property type="match status" value="1"/>
</dbReference>
<keyword evidence="7" id="KW-0067">ATP-binding</keyword>
<dbReference type="InterPro" id="IPR035907">
    <property type="entry name" value="Hppk_sf"/>
</dbReference>
<evidence type="ECO:0000256" key="2">
    <source>
        <dbReference type="ARBA" id="ARBA00005051"/>
    </source>
</evidence>
<evidence type="ECO:0000313" key="11">
    <source>
        <dbReference type="Proteomes" id="UP000707138"/>
    </source>
</evidence>
<dbReference type="NCBIfam" id="TIGR01498">
    <property type="entry name" value="folK"/>
    <property type="match status" value="1"/>
</dbReference>
<evidence type="ECO:0000256" key="7">
    <source>
        <dbReference type="ARBA" id="ARBA00022840"/>
    </source>
</evidence>
<evidence type="ECO:0000313" key="10">
    <source>
        <dbReference type="EMBL" id="MBM6912891.1"/>
    </source>
</evidence>
<evidence type="ECO:0000256" key="1">
    <source>
        <dbReference type="ARBA" id="ARBA00000198"/>
    </source>
</evidence>